<proteinExistence type="predicted"/>
<organism evidence="1 2">
    <name type="scientific">Catharanthus roseus</name>
    <name type="common">Madagascar periwinkle</name>
    <name type="synonym">Vinca rosea</name>
    <dbReference type="NCBI Taxonomy" id="4058"/>
    <lineage>
        <taxon>Eukaryota</taxon>
        <taxon>Viridiplantae</taxon>
        <taxon>Streptophyta</taxon>
        <taxon>Embryophyta</taxon>
        <taxon>Tracheophyta</taxon>
        <taxon>Spermatophyta</taxon>
        <taxon>Magnoliopsida</taxon>
        <taxon>eudicotyledons</taxon>
        <taxon>Gunneridae</taxon>
        <taxon>Pentapetalae</taxon>
        <taxon>asterids</taxon>
        <taxon>lamiids</taxon>
        <taxon>Gentianales</taxon>
        <taxon>Apocynaceae</taxon>
        <taxon>Rauvolfioideae</taxon>
        <taxon>Vinceae</taxon>
        <taxon>Catharanthinae</taxon>
        <taxon>Catharanthus</taxon>
    </lineage>
</organism>
<keyword evidence="2" id="KW-1185">Reference proteome</keyword>
<sequence>MASSMNIVSLLILISSFIILDVVHGFSAANYGIDSDFLSQKIDSNRTIIVDLNGEGDFKSIQAAIDSVPEGNSEWVTIHVNKGIYREKVHIPRNKPYIFMKGDGKGKTVITWSEKSDHYYKYKSATFIAEAPDLIAFGISFKNDAPKGGIGIDSSSSKNQSVAALVGADKIAFYQCAFFSTYNTLFDYKGRHYYDNCYIQGSIDFIFGRGQSFFQNCEIFVNGDRRAEIKGSVTAHSRRSGGENSGFVFINGRIYGVGDAFLGRPHGAFSRVVFANTYLSKSIVPRGWTNWSHNGTTDQLYHAEYKCHGPGAVPRDRAHWSKQLDDKEAEPFLSIDYINGKHWLPAYM</sequence>
<comment type="caution">
    <text evidence="1">The sequence shown here is derived from an EMBL/GenBank/DDBJ whole genome shotgun (WGS) entry which is preliminary data.</text>
</comment>
<evidence type="ECO:0000313" key="1">
    <source>
        <dbReference type="EMBL" id="KAI5650927.1"/>
    </source>
</evidence>
<dbReference type="Proteomes" id="UP001060085">
    <property type="component" value="Linkage Group LG08"/>
</dbReference>
<protein>
    <submittedName>
        <fullName evidence="1">Uncharacterized protein</fullName>
    </submittedName>
</protein>
<gene>
    <name evidence="1" type="ORF">M9H77_36932</name>
</gene>
<accession>A0ACB9ZXG6</accession>
<dbReference type="EMBL" id="CM044708">
    <property type="protein sequence ID" value="KAI5650927.1"/>
    <property type="molecule type" value="Genomic_DNA"/>
</dbReference>
<evidence type="ECO:0000313" key="2">
    <source>
        <dbReference type="Proteomes" id="UP001060085"/>
    </source>
</evidence>
<name>A0ACB9ZXG6_CATRO</name>
<reference evidence="2" key="1">
    <citation type="journal article" date="2023" name="Nat. Plants">
        <title>Single-cell RNA sequencing provides a high-resolution roadmap for understanding the multicellular compartmentation of specialized metabolism.</title>
        <authorList>
            <person name="Sun S."/>
            <person name="Shen X."/>
            <person name="Li Y."/>
            <person name="Li Y."/>
            <person name="Wang S."/>
            <person name="Li R."/>
            <person name="Zhang H."/>
            <person name="Shen G."/>
            <person name="Guo B."/>
            <person name="Wei J."/>
            <person name="Xu J."/>
            <person name="St-Pierre B."/>
            <person name="Chen S."/>
            <person name="Sun C."/>
        </authorList>
    </citation>
    <scope>NUCLEOTIDE SEQUENCE [LARGE SCALE GENOMIC DNA]</scope>
</reference>